<dbReference type="Proteomes" id="UP000273643">
    <property type="component" value="Unassembled WGS sequence"/>
</dbReference>
<dbReference type="InterPro" id="IPR011050">
    <property type="entry name" value="Pectin_lyase_fold/virulence"/>
</dbReference>
<dbReference type="GO" id="GO:0000272">
    <property type="term" value="P:polysaccharide catabolic process"/>
    <property type="evidence" value="ECO:0007669"/>
    <property type="project" value="UniProtKB-KW"/>
</dbReference>
<protein>
    <submittedName>
        <fullName evidence="6">Pectate lyase</fullName>
    </submittedName>
</protein>
<comment type="similarity">
    <text evidence="2">Belongs to the polysaccharide lyase 1 family.</text>
</comment>
<dbReference type="AlphaFoldDB" id="A0A3N1P3Y1"/>
<comment type="caution">
    <text evidence="6">The sequence shown here is derived from an EMBL/GenBank/DDBJ whole genome shotgun (WGS) entry which is preliminary data.</text>
</comment>
<feature type="compositionally biased region" description="Low complexity" evidence="3">
    <location>
        <begin position="32"/>
        <end position="66"/>
    </location>
</feature>
<name>A0A3N1P3Y1_9GAMM</name>
<dbReference type="RefSeq" id="WP_123638784.1">
    <property type="nucleotide sequence ID" value="NZ_RJUK01000001.1"/>
</dbReference>
<keyword evidence="7" id="KW-1185">Reference proteome</keyword>
<evidence type="ECO:0000256" key="2">
    <source>
        <dbReference type="RuleBase" id="RU361173"/>
    </source>
</evidence>
<dbReference type="SMART" id="SM00656">
    <property type="entry name" value="Amb_all"/>
    <property type="match status" value="1"/>
</dbReference>
<evidence type="ECO:0000313" key="6">
    <source>
        <dbReference type="EMBL" id="ROQ21867.1"/>
    </source>
</evidence>
<dbReference type="GO" id="GO:0030570">
    <property type="term" value="F:pectate lyase activity"/>
    <property type="evidence" value="ECO:0007669"/>
    <property type="project" value="InterPro"/>
</dbReference>
<keyword evidence="2" id="KW-0964">Secreted</keyword>
<dbReference type="InterPro" id="IPR002022">
    <property type="entry name" value="Pec_lyase"/>
</dbReference>
<reference evidence="6 7" key="1">
    <citation type="submission" date="2018-11" db="EMBL/GenBank/DDBJ databases">
        <title>Genomic Encyclopedia of Type Strains, Phase IV (KMG-IV): sequencing the most valuable type-strain genomes for metagenomic binning, comparative biology and taxonomic classification.</title>
        <authorList>
            <person name="Goeker M."/>
        </authorList>
    </citation>
    <scope>NUCLEOTIDE SEQUENCE [LARGE SCALE GENOMIC DNA]</scope>
    <source>
        <strain evidence="6 7">DSM 16974</strain>
    </source>
</reference>
<dbReference type="PANTHER" id="PTHR31683">
    <property type="entry name" value="PECTATE LYASE 18-RELATED"/>
    <property type="match status" value="1"/>
</dbReference>
<dbReference type="InterPro" id="IPR012334">
    <property type="entry name" value="Pectin_lyas_fold"/>
</dbReference>
<proteinExistence type="inferred from homology"/>
<evidence type="ECO:0000259" key="5">
    <source>
        <dbReference type="SMART" id="SM00656"/>
    </source>
</evidence>
<feature type="domain" description="Pectate lyase" evidence="5">
    <location>
        <begin position="100"/>
        <end position="319"/>
    </location>
</feature>
<organism evidence="6 7">
    <name type="scientific">Marinimicrobium koreense</name>
    <dbReference type="NCBI Taxonomy" id="306545"/>
    <lineage>
        <taxon>Bacteria</taxon>
        <taxon>Pseudomonadati</taxon>
        <taxon>Pseudomonadota</taxon>
        <taxon>Gammaproteobacteria</taxon>
        <taxon>Cellvibrionales</taxon>
        <taxon>Cellvibrionaceae</taxon>
        <taxon>Marinimicrobium</taxon>
    </lineage>
</organism>
<keyword evidence="2" id="KW-0624">Polysaccharide degradation</keyword>
<feature type="region of interest" description="Disordered" evidence="3">
    <location>
        <begin position="20"/>
        <end position="77"/>
    </location>
</feature>
<dbReference type="OrthoDB" id="5592990at2"/>
<dbReference type="GO" id="GO:0005576">
    <property type="term" value="C:extracellular region"/>
    <property type="evidence" value="ECO:0007669"/>
    <property type="project" value="UniProtKB-SubCell"/>
</dbReference>
<sequence length="394" mass="42157">MKTTHPLLYLLLALTLSACGGSGSDEGGRNPSSSSASSSSEDNNSGSSESSMQSSSTLSSSSSSSARSDDGLPDAGRLSCEQANQVQGFASLGESTTGGAGGDEVTVSTGVELASALDNKGNQPLIIYVDGTITPENSPDDKFSIKDMNDVSIIGVGSNALFDGIGIKIWRANNIIVRNLTMRYVSIGDKDHISLEGPASHVWIDHNTFYNDLDTDKDFYDELVSGKKNVDNVTISYNVLRDSWKTSLWGSSDSDSAHRRVTFHGNHWLNANSRLPLFRFGEGHIFNNHYEGVINTGINSRMGATIKIDGNLFEDSKNPIGSWFSDEIGYWDLGENQFVNVEWVAATDGDVTAGPDPESTVSYEPPYDYTLVPLETVADHVAVNAGAGVIADCL</sequence>
<dbReference type="Pfam" id="PF00544">
    <property type="entry name" value="Pectate_lyase_4"/>
    <property type="match status" value="1"/>
</dbReference>
<evidence type="ECO:0000256" key="3">
    <source>
        <dbReference type="SAM" id="MobiDB-lite"/>
    </source>
</evidence>
<keyword evidence="1 2" id="KW-0456">Lyase</keyword>
<evidence type="ECO:0000256" key="1">
    <source>
        <dbReference type="ARBA" id="ARBA00023239"/>
    </source>
</evidence>
<gene>
    <name evidence="6" type="ORF">EDC38_2495</name>
</gene>
<keyword evidence="2" id="KW-0119">Carbohydrate metabolism</keyword>
<feature type="signal peptide" evidence="4">
    <location>
        <begin position="1"/>
        <end position="18"/>
    </location>
</feature>
<dbReference type="PROSITE" id="PS51257">
    <property type="entry name" value="PROKAR_LIPOPROTEIN"/>
    <property type="match status" value="1"/>
</dbReference>
<evidence type="ECO:0000256" key="4">
    <source>
        <dbReference type="SAM" id="SignalP"/>
    </source>
</evidence>
<feature type="chain" id="PRO_5018007982" evidence="4">
    <location>
        <begin position="19"/>
        <end position="394"/>
    </location>
</feature>
<dbReference type="Gene3D" id="2.160.20.10">
    <property type="entry name" value="Single-stranded right-handed beta-helix, Pectin lyase-like"/>
    <property type="match status" value="1"/>
</dbReference>
<dbReference type="PANTHER" id="PTHR31683:SF18">
    <property type="entry name" value="PECTATE LYASE 21-RELATED"/>
    <property type="match status" value="1"/>
</dbReference>
<keyword evidence="4" id="KW-0732">Signal</keyword>
<dbReference type="SUPFAM" id="SSF51126">
    <property type="entry name" value="Pectin lyase-like"/>
    <property type="match status" value="1"/>
</dbReference>
<comment type="subcellular location">
    <subcellularLocation>
        <location evidence="2">Secreted</location>
    </subcellularLocation>
</comment>
<accession>A0A3N1P3Y1</accession>
<evidence type="ECO:0000313" key="7">
    <source>
        <dbReference type="Proteomes" id="UP000273643"/>
    </source>
</evidence>
<dbReference type="EMBL" id="RJUK01000001">
    <property type="protein sequence ID" value="ROQ21867.1"/>
    <property type="molecule type" value="Genomic_DNA"/>
</dbReference>
<dbReference type="InterPro" id="IPR045032">
    <property type="entry name" value="PEL"/>
</dbReference>